<keyword evidence="2" id="KW-0812">Transmembrane</keyword>
<dbReference type="Proteomes" id="UP000186855">
    <property type="component" value="Unassembled WGS sequence"/>
</dbReference>
<dbReference type="InterPro" id="IPR053807">
    <property type="entry name" value="LppM"/>
</dbReference>
<feature type="compositionally biased region" description="Low complexity" evidence="1">
    <location>
        <begin position="1"/>
        <end position="22"/>
    </location>
</feature>
<keyword evidence="4" id="KW-0396">Initiation factor</keyword>
<feature type="compositionally biased region" description="Low complexity" evidence="1">
    <location>
        <begin position="155"/>
        <end position="171"/>
    </location>
</feature>
<comment type="caution">
    <text evidence="4">The sequence shown here is derived from an EMBL/GenBank/DDBJ whole genome shotgun (WGS) entry which is preliminary data.</text>
</comment>
<dbReference type="AlphaFoldDB" id="A0A1Q8VTB8"/>
<dbReference type="Pfam" id="PF21946">
    <property type="entry name" value="LppM"/>
    <property type="match status" value="1"/>
</dbReference>
<evidence type="ECO:0000313" key="4">
    <source>
        <dbReference type="EMBL" id="OLO51316.1"/>
    </source>
</evidence>
<dbReference type="GO" id="GO:0003743">
    <property type="term" value="F:translation initiation factor activity"/>
    <property type="evidence" value="ECO:0007669"/>
    <property type="project" value="UniProtKB-KW"/>
</dbReference>
<feature type="compositionally biased region" description="Basic residues" evidence="1">
    <location>
        <begin position="268"/>
        <end position="280"/>
    </location>
</feature>
<evidence type="ECO:0000256" key="1">
    <source>
        <dbReference type="SAM" id="MobiDB-lite"/>
    </source>
</evidence>
<protein>
    <submittedName>
        <fullName evidence="4">Translation initiation factor 2</fullName>
    </submittedName>
</protein>
<feature type="region of interest" description="Disordered" evidence="1">
    <location>
        <begin position="142"/>
        <end position="189"/>
    </location>
</feature>
<keyword evidence="2" id="KW-1133">Transmembrane helix</keyword>
<accession>A0A1Q8VTB8</accession>
<feature type="region of interest" description="Disordered" evidence="1">
    <location>
        <begin position="1"/>
        <end position="25"/>
    </location>
</feature>
<sequence>MSVAPSSASSSASSLPRAQPRSRVPRALRPAVVATAACLVLSACTAHMDMTISSQGSYDVALEMRDTTGTVFPKGKTPDCSTYSDPTALGVPAGTTVKAEPVTGDDGLGCRVTISGVKVPQASQAEPSTIVVRDGEVYKVTIQPFPSDPSRDDNGAAGAQGSAPQASVAPSGGSGDPGGTEPTSTSFKGVVDTKVSVTFPGAVTQSGGGKVSGTTVTWDDPDTVAKGVSASGYAQDSRGVSWWSRSRIWLTAGLALLGGGLAVAVLRRRSRGHSPRRQRKGATEHSDYSA</sequence>
<keyword evidence="2" id="KW-0472">Membrane</keyword>
<feature type="transmembrane region" description="Helical" evidence="2">
    <location>
        <begin position="248"/>
        <end position="266"/>
    </location>
</feature>
<evidence type="ECO:0000259" key="3">
    <source>
        <dbReference type="Pfam" id="PF21946"/>
    </source>
</evidence>
<feature type="region of interest" description="Disordered" evidence="1">
    <location>
        <begin position="268"/>
        <end position="290"/>
    </location>
</feature>
<reference evidence="4 5" key="1">
    <citation type="submission" date="2016-12" db="EMBL/GenBank/DDBJ databases">
        <title>Genomic comparison of strains in the 'Actinomyces naeslundii' group.</title>
        <authorList>
            <person name="Mughal S.R."/>
            <person name="Do T."/>
            <person name="Gilbert S.C."/>
            <person name="Witherden E.A."/>
            <person name="Didelot X."/>
            <person name="Beighton D."/>
        </authorList>
    </citation>
    <scope>NUCLEOTIDE SEQUENCE [LARGE SCALE GENOMIC DNA]</scope>
    <source>
        <strain evidence="4 5">S24V</strain>
    </source>
</reference>
<name>A0A1Q8VTB8_9ACTO</name>
<evidence type="ECO:0000256" key="2">
    <source>
        <dbReference type="SAM" id="Phobius"/>
    </source>
</evidence>
<gene>
    <name evidence="4" type="ORF">BKH30_08780</name>
</gene>
<evidence type="ECO:0000313" key="5">
    <source>
        <dbReference type="Proteomes" id="UP000186855"/>
    </source>
</evidence>
<organism evidence="4 5">
    <name type="scientific">Actinomyces oris</name>
    <dbReference type="NCBI Taxonomy" id="544580"/>
    <lineage>
        <taxon>Bacteria</taxon>
        <taxon>Bacillati</taxon>
        <taxon>Actinomycetota</taxon>
        <taxon>Actinomycetes</taxon>
        <taxon>Actinomycetales</taxon>
        <taxon>Actinomycetaceae</taxon>
        <taxon>Actinomyces</taxon>
    </lineage>
</organism>
<dbReference type="EMBL" id="MSKI01000099">
    <property type="protein sequence ID" value="OLO51316.1"/>
    <property type="molecule type" value="Genomic_DNA"/>
</dbReference>
<feature type="compositionally biased region" description="Basic and acidic residues" evidence="1">
    <location>
        <begin position="281"/>
        <end position="290"/>
    </location>
</feature>
<proteinExistence type="predicted"/>
<keyword evidence="4" id="KW-0648">Protein biosynthesis</keyword>
<feature type="domain" description="LppM" evidence="3">
    <location>
        <begin position="47"/>
        <end position="231"/>
    </location>
</feature>